<proteinExistence type="predicted"/>
<accession>A0A7S2FQC1</accession>
<evidence type="ECO:0000313" key="1">
    <source>
        <dbReference type="EMBL" id="CAD9408868.1"/>
    </source>
</evidence>
<organism evidence="1">
    <name type="scientific">Octactis speculum</name>
    <dbReference type="NCBI Taxonomy" id="3111310"/>
    <lineage>
        <taxon>Eukaryota</taxon>
        <taxon>Sar</taxon>
        <taxon>Stramenopiles</taxon>
        <taxon>Ochrophyta</taxon>
        <taxon>Dictyochophyceae</taxon>
        <taxon>Dictyochales</taxon>
        <taxon>Dictyochaceae</taxon>
        <taxon>Octactis</taxon>
    </lineage>
</organism>
<dbReference type="AlphaFoldDB" id="A0A7S2FQC1"/>
<gene>
    <name evidence="1" type="ORF">DSPE1174_LOCUS10565</name>
</gene>
<sequence length="122" mass="13714">MSKERKIRNVAYCYLVNANASRLQHAAKQSITVAAWIAVLHFPATKMFQQYAGYFLLFATQNAYVPSHTVTLQAMLLWGGHQSESKSSGNKTILPIEGCNSRKRAEVGRSICTLYQMNNEKD</sequence>
<name>A0A7S2FQC1_9STRA</name>
<dbReference type="EMBL" id="HBGS01020406">
    <property type="protein sequence ID" value="CAD9408868.1"/>
    <property type="molecule type" value="Transcribed_RNA"/>
</dbReference>
<reference evidence="1" key="1">
    <citation type="submission" date="2021-01" db="EMBL/GenBank/DDBJ databases">
        <authorList>
            <person name="Corre E."/>
            <person name="Pelletier E."/>
            <person name="Niang G."/>
            <person name="Scheremetjew M."/>
            <person name="Finn R."/>
            <person name="Kale V."/>
            <person name="Holt S."/>
            <person name="Cochrane G."/>
            <person name="Meng A."/>
            <person name="Brown T."/>
            <person name="Cohen L."/>
        </authorList>
    </citation>
    <scope>NUCLEOTIDE SEQUENCE</scope>
    <source>
        <strain evidence="1">CCMP1381</strain>
    </source>
</reference>
<protein>
    <submittedName>
        <fullName evidence="1">Uncharacterized protein</fullName>
    </submittedName>
</protein>